<evidence type="ECO:0000256" key="2">
    <source>
        <dbReference type="ARBA" id="ARBA00012052"/>
    </source>
</evidence>
<dbReference type="InterPro" id="IPR020568">
    <property type="entry name" value="Ribosomal_Su5_D2-typ_SF"/>
</dbReference>
<name>A0ABU2B8Z3_9CORY</name>
<keyword evidence="5 9" id="KW-0547">Nucleotide-binding</keyword>
<comment type="function">
    <text evidence="9">Catalyzes the phosphorylation of the position 2 hydroxy group of 4-diphosphocytidyl-2C-methyl-D-erythritol.</text>
</comment>
<evidence type="ECO:0000256" key="8">
    <source>
        <dbReference type="ARBA" id="ARBA00032554"/>
    </source>
</evidence>
<dbReference type="InterPro" id="IPR006204">
    <property type="entry name" value="GHMP_kinase_N_dom"/>
</dbReference>
<dbReference type="PANTHER" id="PTHR43527:SF2">
    <property type="entry name" value="4-DIPHOSPHOCYTIDYL-2-C-METHYL-D-ERYTHRITOL KINASE, CHLOROPLASTIC"/>
    <property type="match status" value="1"/>
</dbReference>
<evidence type="ECO:0000256" key="1">
    <source>
        <dbReference type="ARBA" id="ARBA00009684"/>
    </source>
</evidence>
<evidence type="ECO:0000259" key="10">
    <source>
        <dbReference type="Pfam" id="PF00288"/>
    </source>
</evidence>
<dbReference type="InterPro" id="IPR004424">
    <property type="entry name" value="IspE"/>
</dbReference>
<dbReference type="Proteomes" id="UP001183619">
    <property type="component" value="Unassembled WGS sequence"/>
</dbReference>
<dbReference type="HAMAP" id="MF_00061">
    <property type="entry name" value="IspE"/>
    <property type="match status" value="1"/>
</dbReference>
<evidence type="ECO:0000313" key="12">
    <source>
        <dbReference type="EMBL" id="MDR7355102.1"/>
    </source>
</evidence>
<dbReference type="PIRSF" id="PIRSF010376">
    <property type="entry name" value="IspE"/>
    <property type="match status" value="1"/>
</dbReference>
<evidence type="ECO:0000256" key="6">
    <source>
        <dbReference type="ARBA" id="ARBA00022777"/>
    </source>
</evidence>
<dbReference type="Pfam" id="PF08544">
    <property type="entry name" value="GHMP_kinases_C"/>
    <property type="match status" value="1"/>
</dbReference>
<organism evidence="12 13">
    <name type="scientific">Corynebacterium felinum</name>
    <dbReference type="NCBI Taxonomy" id="131318"/>
    <lineage>
        <taxon>Bacteria</taxon>
        <taxon>Bacillati</taxon>
        <taxon>Actinomycetota</taxon>
        <taxon>Actinomycetes</taxon>
        <taxon>Mycobacteriales</taxon>
        <taxon>Corynebacteriaceae</taxon>
        <taxon>Corynebacterium</taxon>
    </lineage>
</organism>
<dbReference type="EMBL" id="JAVDYF010000001">
    <property type="protein sequence ID" value="MDR7355102.1"/>
    <property type="molecule type" value="Genomic_DNA"/>
</dbReference>
<keyword evidence="6 9" id="KW-0418">Kinase</keyword>
<comment type="pathway">
    <text evidence="9">Isoprenoid biosynthesis; isopentenyl diphosphate biosynthesis via DXP pathway; isopentenyl diphosphate from 1-deoxy-D-xylulose 5-phosphate: step 3/6.</text>
</comment>
<accession>A0ABU2B8Z3</accession>
<dbReference type="Gene3D" id="3.30.70.890">
    <property type="entry name" value="GHMP kinase, C-terminal domain"/>
    <property type="match status" value="1"/>
</dbReference>
<keyword evidence="7 9" id="KW-0067">ATP-binding</keyword>
<dbReference type="PANTHER" id="PTHR43527">
    <property type="entry name" value="4-DIPHOSPHOCYTIDYL-2-C-METHYL-D-ERYTHRITOL KINASE, CHLOROPLASTIC"/>
    <property type="match status" value="1"/>
</dbReference>
<reference evidence="12 13" key="1">
    <citation type="submission" date="2023-07" db="EMBL/GenBank/DDBJ databases">
        <title>Sequencing the genomes of 1000 actinobacteria strains.</title>
        <authorList>
            <person name="Klenk H.-P."/>
        </authorList>
    </citation>
    <scope>NUCLEOTIDE SEQUENCE [LARGE SCALE GENOMIC DNA]</scope>
    <source>
        <strain evidence="12 13">DSM 44508</strain>
    </source>
</reference>
<gene>
    <name evidence="9" type="primary">ispE</name>
    <name evidence="12" type="ORF">J2S37_001640</name>
</gene>
<evidence type="ECO:0000256" key="5">
    <source>
        <dbReference type="ARBA" id="ARBA00022741"/>
    </source>
</evidence>
<dbReference type="Pfam" id="PF00288">
    <property type="entry name" value="GHMP_kinases_N"/>
    <property type="match status" value="1"/>
</dbReference>
<feature type="binding site" evidence="9">
    <location>
        <begin position="101"/>
        <end position="111"/>
    </location>
    <ligand>
        <name>ATP</name>
        <dbReference type="ChEBI" id="CHEBI:30616"/>
    </ligand>
</feature>
<keyword evidence="13" id="KW-1185">Reference proteome</keyword>
<dbReference type="InterPro" id="IPR014721">
    <property type="entry name" value="Ribsml_uS5_D2-typ_fold_subgr"/>
</dbReference>
<comment type="similarity">
    <text evidence="1 9">Belongs to the GHMP kinase family. IspE subfamily.</text>
</comment>
<keyword evidence="9" id="KW-0414">Isoprene biosynthesis</keyword>
<evidence type="ECO:0000259" key="11">
    <source>
        <dbReference type="Pfam" id="PF08544"/>
    </source>
</evidence>
<dbReference type="SUPFAM" id="SSF55060">
    <property type="entry name" value="GHMP Kinase, C-terminal domain"/>
    <property type="match status" value="1"/>
</dbReference>
<sequence length="298" mass="30852">MREIQATAHAKINLHLGVGTLRDDGYHDLSTIFCSLALHDTLTLTETEGHGVTKLTCPTPGVPENNTNLAWRGAQLILDTHHAETNIPSPGISLKIHKGIPTAGGMAGGSADAAAAMIATNELLGGYFSKQQLMHFGAQLGSDVPFTLLGGVALGTGRGEELTPVLTRGTYHFALAFAAEGLSTPEVFRKLDTLNSRTPHLDTTAVQQALARGDVDTLAAAMHNDMQAAALSLQPQLRRTLEIGTRAGALAGIVSGSGPTCAFLCDSAESALEVANELTTIGKATVTTGPAAGATLKD</sequence>
<dbReference type="InterPro" id="IPR036554">
    <property type="entry name" value="GHMP_kinase_C_sf"/>
</dbReference>
<dbReference type="EC" id="2.7.1.148" evidence="2 9"/>
<dbReference type="GO" id="GO:0050515">
    <property type="term" value="F:4-(cytidine 5'-diphospho)-2-C-methyl-D-erythritol kinase activity"/>
    <property type="evidence" value="ECO:0007669"/>
    <property type="project" value="UniProtKB-EC"/>
</dbReference>
<dbReference type="SUPFAM" id="SSF54211">
    <property type="entry name" value="Ribosomal protein S5 domain 2-like"/>
    <property type="match status" value="1"/>
</dbReference>
<feature type="domain" description="GHMP kinase N-terminal" evidence="10">
    <location>
        <begin position="68"/>
        <end position="151"/>
    </location>
</feature>
<evidence type="ECO:0000256" key="3">
    <source>
        <dbReference type="ARBA" id="ARBA00017473"/>
    </source>
</evidence>
<comment type="caution">
    <text evidence="12">The sequence shown here is derived from an EMBL/GenBank/DDBJ whole genome shotgun (WGS) entry which is preliminary data.</text>
</comment>
<keyword evidence="4 9" id="KW-0808">Transferase</keyword>
<proteinExistence type="inferred from homology"/>
<evidence type="ECO:0000256" key="9">
    <source>
        <dbReference type="HAMAP-Rule" id="MF_00061"/>
    </source>
</evidence>
<dbReference type="Gene3D" id="3.30.230.10">
    <property type="match status" value="1"/>
</dbReference>
<dbReference type="RefSeq" id="WP_277105205.1">
    <property type="nucleotide sequence ID" value="NZ_BAAAJS010000068.1"/>
</dbReference>
<evidence type="ECO:0000313" key="13">
    <source>
        <dbReference type="Proteomes" id="UP001183619"/>
    </source>
</evidence>
<feature type="active site" evidence="9">
    <location>
        <position position="143"/>
    </location>
</feature>
<protein>
    <recommendedName>
        <fullName evidence="3 9">4-diphosphocytidyl-2-C-methyl-D-erythritol kinase</fullName>
        <shortName evidence="9">CMK</shortName>
        <ecNumber evidence="2 9">2.7.1.148</ecNumber>
    </recommendedName>
    <alternativeName>
        <fullName evidence="8 9">4-(cytidine-5'-diphospho)-2-C-methyl-D-erythritol kinase</fullName>
    </alternativeName>
</protein>
<dbReference type="NCBIfam" id="TIGR00154">
    <property type="entry name" value="ispE"/>
    <property type="match status" value="1"/>
</dbReference>
<evidence type="ECO:0000256" key="7">
    <source>
        <dbReference type="ARBA" id="ARBA00022840"/>
    </source>
</evidence>
<dbReference type="NCBIfam" id="NF002870">
    <property type="entry name" value="PRK03188.1"/>
    <property type="match status" value="1"/>
</dbReference>
<dbReference type="InterPro" id="IPR013750">
    <property type="entry name" value="GHMP_kinase_C_dom"/>
</dbReference>
<comment type="catalytic activity">
    <reaction evidence="9">
        <text>4-CDP-2-C-methyl-D-erythritol + ATP = 4-CDP-2-C-methyl-D-erythritol 2-phosphate + ADP + H(+)</text>
        <dbReference type="Rhea" id="RHEA:18437"/>
        <dbReference type="ChEBI" id="CHEBI:15378"/>
        <dbReference type="ChEBI" id="CHEBI:30616"/>
        <dbReference type="ChEBI" id="CHEBI:57823"/>
        <dbReference type="ChEBI" id="CHEBI:57919"/>
        <dbReference type="ChEBI" id="CHEBI:456216"/>
        <dbReference type="EC" id="2.7.1.148"/>
    </reaction>
</comment>
<feature type="active site" evidence="9">
    <location>
        <position position="11"/>
    </location>
</feature>
<evidence type="ECO:0000256" key="4">
    <source>
        <dbReference type="ARBA" id="ARBA00022679"/>
    </source>
</evidence>
<feature type="domain" description="GHMP kinase C-terminal" evidence="11">
    <location>
        <begin position="208"/>
        <end position="280"/>
    </location>
</feature>